<dbReference type="PANTHER" id="PTHR11802">
    <property type="entry name" value="SERINE PROTEASE FAMILY S10 SERINE CARBOXYPEPTIDASE"/>
    <property type="match status" value="1"/>
</dbReference>
<protein>
    <recommendedName>
        <fullName evidence="7">Carboxypeptidase</fullName>
        <ecNumber evidence="7">3.4.16.-</ecNumber>
    </recommendedName>
</protein>
<keyword evidence="2 7" id="KW-0121">Carboxypeptidase</keyword>
<dbReference type="Gene3D" id="3.40.50.1820">
    <property type="entry name" value="alpha/beta hydrolase"/>
    <property type="match status" value="1"/>
</dbReference>
<evidence type="ECO:0000256" key="5">
    <source>
        <dbReference type="ARBA" id="ARBA00022801"/>
    </source>
</evidence>
<dbReference type="PRINTS" id="PR00724">
    <property type="entry name" value="CRBOXYPTASEC"/>
</dbReference>
<comment type="caution">
    <text evidence="8">The sequence shown here is derived from an EMBL/GenBank/DDBJ whole genome shotgun (WGS) entry which is preliminary data.</text>
</comment>
<keyword evidence="9" id="KW-1185">Reference proteome</keyword>
<evidence type="ECO:0000256" key="1">
    <source>
        <dbReference type="ARBA" id="ARBA00009431"/>
    </source>
</evidence>
<feature type="chain" id="PRO_5044954357" description="Carboxypeptidase" evidence="7">
    <location>
        <begin position="20"/>
        <end position="508"/>
    </location>
</feature>
<evidence type="ECO:0000256" key="3">
    <source>
        <dbReference type="ARBA" id="ARBA00022670"/>
    </source>
</evidence>
<evidence type="ECO:0000313" key="8">
    <source>
        <dbReference type="EMBL" id="KAL0955699.1"/>
    </source>
</evidence>
<sequence length="508" mass="55757">MRAHFLLFTLAFQVGVAVSECNKAPHSHPAWQALFTSQIDASGGRGGIYDAGLFTPLETLDALSDSRFTTFGHPAFPRYSVRAKKTRFCDNTVNAYTGYIDIEARHLFFYFFESRGDPSKDDVIFWTNGGPGGSSSTGLLMELGPCRVTGDGEIKYHKESWNTNANLFFIDQPIGVGFSYADYGETASTTEAAAKDVAAFVAIFFENFSQFKGRAFHMAGESYAGRYLPLFAAEVYDQNPWLAQNGLTPIHLTSIMIGNGMVDMFALVPSHYEMMCENASLPPVISISECVALKKLIPRCKKWMKAECVDHFDAVNCAAATDFCGDSMGAAFASTGRNPYDMSRNCEGDTAESLCYPLANNIAEYLSKPSIQTLLGVDPAVTGNFSVANMTVNAIFARNLDHLHPTSDHISALLEHGVRVLVYVGSYDWICNWVANERSTLDLEWSGQSVFASQELREWKVGGRHAGVTRSAKGLTFASIYAAGHMTPYDKPVETLALIQRWLTGVSL</sequence>
<comment type="similarity">
    <text evidence="1 7">Belongs to the peptidase S10 family.</text>
</comment>
<dbReference type="PROSITE" id="PS00131">
    <property type="entry name" value="CARBOXYPEPT_SER_SER"/>
    <property type="match status" value="1"/>
</dbReference>
<evidence type="ECO:0000313" key="9">
    <source>
        <dbReference type="Proteomes" id="UP001556367"/>
    </source>
</evidence>
<proteinExistence type="inferred from homology"/>
<dbReference type="InterPro" id="IPR001563">
    <property type="entry name" value="Peptidase_S10"/>
</dbReference>
<accession>A0ABR3JIV0</accession>
<gene>
    <name evidence="8" type="ORF">HGRIS_001920</name>
</gene>
<keyword evidence="3 7" id="KW-0645">Protease</keyword>
<evidence type="ECO:0000256" key="2">
    <source>
        <dbReference type="ARBA" id="ARBA00022645"/>
    </source>
</evidence>
<dbReference type="EMBL" id="JASNQZ010000006">
    <property type="protein sequence ID" value="KAL0955699.1"/>
    <property type="molecule type" value="Genomic_DNA"/>
</dbReference>
<dbReference type="SUPFAM" id="SSF53474">
    <property type="entry name" value="alpha/beta-Hydrolases"/>
    <property type="match status" value="1"/>
</dbReference>
<dbReference type="EC" id="3.4.16.-" evidence="7"/>
<organism evidence="8 9">
    <name type="scientific">Hohenbuehelia grisea</name>
    <dbReference type="NCBI Taxonomy" id="104357"/>
    <lineage>
        <taxon>Eukaryota</taxon>
        <taxon>Fungi</taxon>
        <taxon>Dikarya</taxon>
        <taxon>Basidiomycota</taxon>
        <taxon>Agaricomycotina</taxon>
        <taxon>Agaricomycetes</taxon>
        <taxon>Agaricomycetidae</taxon>
        <taxon>Agaricales</taxon>
        <taxon>Pleurotineae</taxon>
        <taxon>Pleurotaceae</taxon>
        <taxon>Hohenbuehelia</taxon>
    </lineage>
</organism>
<keyword evidence="5 7" id="KW-0378">Hydrolase</keyword>
<dbReference type="InterPro" id="IPR018202">
    <property type="entry name" value="Ser_caboxypep_ser_AS"/>
</dbReference>
<name>A0ABR3JIV0_9AGAR</name>
<evidence type="ECO:0000256" key="7">
    <source>
        <dbReference type="RuleBase" id="RU361156"/>
    </source>
</evidence>
<dbReference type="InterPro" id="IPR029058">
    <property type="entry name" value="AB_hydrolase_fold"/>
</dbReference>
<dbReference type="PANTHER" id="PTHR11802:SF113">
    <property type="entry name" value="SERINE CARBOXYPEPTIDASE CTSA-4.1"/>
    <property type="match status" value="1"/>
</dbReference>
<evidence type="ECO:0000256" key="4">
    <source>
        <dbReference type="ARBA" id="ARBA00022729"/>
    </source>
</evidence>
<evidence type="ECO:0000256" key="6">
    <source>
        <dbReference type="ARBA" id="ARBA00023180"/>
    </source>
</evidence>
<dbReference type="Pfam" id="PF00450">
    <property type="entry name" value="Peptidase_S10"/>
    <property type="match status" value="1"/>
</dbReference>
<dbReference type="Proteomes" id="UP001556367">
    <property type="component" value="Unassembled WGS sequence"/>
</dbReference>
<keyword evidence="6" id="KW-0325">Glycoprotein</keyword>
<dbReference type="Gene3D" id="1.10.287.410">
    <property type="match status" value="1"/>
</dbReference>
<feature type="signal peptide" evidence="7">
    <location>
        <begin position="1"/>
        <end position="19"/>
    </location>
</feature>
<reference evidence="9" key="1">
    <citation type="submission" date="2024-06" db="EMBL/GenBank/DDBJ databases">
        <title>Multi-omics analyses provide insights into the biosynthesis of the anticancer antibiotic pleurotin in Hohenbuehelia grisea.</title>
        <authorList>
            <person name="Weaver J.A."/>
            <person name="Alberti F."/>
        </authorList>
    </citation>
    <scope>NUCLEOTIDE SEQUENCE [LARGE SCALE GENOMIC DNA]</scope>
    <source>
        <strain evidence="9">T-177</strain>
    </source>
</reference>
<keyword evidence="4 7" id="KW-0732">Signal</keyword>